<reference evidence="3 4" key="1">
    <citation type="journal article" date="2016" name="Nat. Commun.">
        <title>Thousands of microbial genomes shed light on interconnected biogeochemical processes in an aquifer system.</title>
        <authorList>
            <person name="Anantharaman K."/>
            <person name="Brown C.T."/>
            <person name="Hug L.A."/>
            <person name="Sharon I."/>
            <person name="Castelle C.J."/>
            <person name="Probst A.J."/>
            <person name="Thomas B.C."/>
            <person name="Singh A."/>
            <person name="Wilkins M.J."/>
            <person name="Karaoz U."/>
            <person name="Brodie E.L."/>
            <person name="Williams K.H."/>
            <person name="Hubbard S.S."/>
            <person name="Banfield J.F."/>
        </authorList>
    </citation>
    <scope>NUCLEOTIDE SEQUENCE [LARGE SCALE GENOMIC DNA]</scope>
</reference>
<dbReference type="InterPro" id="IPR007390">
    <property type="entry name" value="Spore_V_R"/>
</dbReference>
<dbReference type="PANTHER" id="PTHR30029:SF2">
    <property type="entry name" value="STAGE V SPORULATION PROTEIN R"/>
    <property type="match status" value="1"/>
</dbReference>
<accession>A0A1G2DEC2</accession>
<organism evidence="3 4">
    <name type="scientific">Candidatus Lloydbacteria bacterium RIFCSPHIGHO2_02_FULL_51_22</name>
    <dbReference type="NCBI Taxonomy" id="1798663"/>
    <lineage>
        <taxon>Bacteria</taxon>
        <taxon>Candidatus Lloydiibacteriota</taxon>
    </lineage>
</organism>
<feature type="domain" description="SpoVR protein-like N-terminal" evidence="1">
    <location>
        <begin position="6"/>
        <end position="427"/>
    </location>
</feature>
<dbReference type="PANTHER" id="PTHR30029">
    <property type="entry name" value="STAGE V SPORULATION PROTEIN R"/>
    <property type="match status" value="1"/>
</dbReference>
<dbReference type="InterPro" id="IPR057008">
    <property type="entry name" value="SpoVR-like_C"/>
</dbReference>
<protein>
    <recommendedName>
        <fullName evidence="5">SpoVR family protein</fullName>
    </recommendedName>
</protein>
<dbReference type="Proteomes" id="UP000178099">
    <property type="component" value="Unassembled WGS sequence"/>
</dbReference>
<sequence>MTKNELDRLVVLEKRIAEIAKEFGLSTVPIEFEVVTAQKMLEAMAYHFPTNFRHWTFGRDYERQRTLYENTGGGIPYEVVWNFETPRALLVETNPFPLNVTTIAHVYGHVDFFRENRFTREGLAVSDIANEAREAAERFHRYEEQHGEEDVERVIDACMSLQWQRHPDPFFEEPEEEEIRARLIQIARADLERGKDVVSEFQKTPTREEVKDTEKRLRALGRHTPPQPVHDLLWYIARKSPKPLRPWVTDIMETVRHQARALIFNGRTQILNEGWAVYWHVRIMRRLFEEGLLTPKEHGVFNDFHSGVLRPSRHSLNPYSVGVALYEHVEERWNRGLFGREYEECDDPMKKAYWDTKAGLGRQKVFEIRAHFSDRMAIENFFDASFIHKTKLYIYETEIDEDTDEVVYVVVEDDPKIIREVLRKSRALYGIPIIAITDGNYGQRGELYLKHQFEGVELDPEYRDGTLKNIHYLWGRPVHLETVFEEKVTLFTYDGKKVLSVSDERQQHDDGLMNI</sequence>
<dbReference type="Pfam" id="PF24755">
    <property type="entry name" value="SpoVR_C"/>
    <property type="match status" value="1"/>
</dbReference>
<comment type="caution">
    <text evidence="3">The sequence shown here is derived from an EMBL/GenBank/DDBJ whole genome shotgun (WGS) entry which is preliminary data.</text>
</comment>
<name>A0A1G2DEC2_9BACT</name>
<evidence type="ECO:0000259" key="2">
    <source>
        <dbReference type="Pfam" id="PF24755"/>
    </source>
</evidence>
<evidence type="ECO:0008006" key="5">
    <source>
        <dbReference type="Google" id="ProtNLM"/>
    </source>
</evidence>
<gene>
    <name evidence="3" type="ORF">A3D67_00420</name>
</gene>
<evidence type="ECO:0000313" key="3">
    <source>
        <dbReference type="EMBL" id="OGZ11210.1"/>
    </source>
</evidence>
<evidence type="ECO:0000259" key="1">
    <source>
        <dbReference type="Pfam" id="PF04293"/>
    </source>
</evidence>
<evidence type="ECO:0000313" key="4">
    <source>
        <dbReference type="Proteomes" id="UP000178099"/>
    </source>
</evidence>
<feature type="domain" description="SpoVR-like C-terminal" evidence="2">
    <location>
        <begin position="432"/>
        <end position="483"/>
    </location>
</feature>
<dbReference type="InterPro" id="IPR056174">
    <property type="entry name" value="SpoVR_N"/>
</dbReference>
<dbReference type="AlphaFoldDB" id="A0A1G2DEC2"/>
<dbReference type="EMBL" id="MHLN01000023">
    <property type="protein sequence ID" value="OGZ11210.1"/>
    <property type="molecule type" value="Genomic_DNA"/>
</dbReference>
<proteinExistence type="predicted"/>
<dbReference type="Pfam" id="PF04293">
    <property type="entry name" value="SpoVR"/>
    <property type="match status" value="1"/>
</dbReference>